<proteinExistence type="predicted"/>
<dbReference type="GO" id="GO:0003677">
    <property type="term" value="F:DNA binding"/>
    <property type="evidence" value="ECO:0007669"/>
    <property type="project" value="InterPro"/>
</dbReference>
<dbReference type="Proteomes" id="UP000319825">
    <property type="component" value="Unassembled WGS sequence"/>
</dbReference>
<accession>A0A562I9R3</accession>
<dbReference type="SMART" id="SM00530">
    <property type="entry name" value="HTH_XRE"/>
    <property type="match status" value="1"/>
</dbReference>
<dbReference type="EMBL" id="VLKE01000001">
    <property type="protein sequence ID" value="TWH67586.1"/>
    <property type="molecule type" value="Genomic_DNA"/>
</dbReference>
<evidence type="ECO:0000313" key="3">
    <source>
        <dbReference type="Proteomes" id="UP000319825"/>
    </source>
</evidence>
<keyword evidence="3" id="KW-1185">Reference proteome</keyword>
<dbReference type="SUPFAM" id="SSF47413">
    <property type="entry name" value="lambda repressor-like DNA-binding domains"/>
    <property type="match status" value="1"/>
</dbReference>
<dbReference type="Pfam" id="PF19054">
    <property type="entry name" value="DUF5753"/>
    <property type="match status" value="1"/>
</dbReference>
<dbReference type="Pfam" id="PF13560">
    <property type="entry name" value="HTH_31"/>
    <property type="match status" value="1"/>
</dbReference>
<name>A0A562I9R3_MICOL</name>
<dbReference type="InterPro" id="IPR010982">
    <property type="entry name" value="Lambda_DNA-bd_dom_sf"/>
</dbReference>
<gene>
    <name evidence="2" type="ORF">JD77_02566</name>
</gene>
<feature type="domain" description="HTH cro/C1-type" evidence="1">
    <location>
        <begin position="13"/>
        <end position="66"/>
    </location>
</feature>
<organism evidence="2 3">
    <name type="scientific">Micromonospora olivasterospora</name>
    <dbReference type="NCBI Taxonomy" id="1880"/>
    <lineage>
        <taxon>Bacteria</taxon>
        <taxon>Bacillati</taxon>
        <taxon>Actinomycetota</taxon>
        <taxon>Actinomycetes</taxon>
        <taxon>Micromonosporales</taxon>
        <taxon>Micromonosporaceae</taxon>
        <taxon>Micromonospora</taxon>
    </lineage>
</organism>
<protein>
    <submittedName>
        <fullName evidence="2">Helix-turn-helix protein</fullName>
    </submittedName>
</protein>
<evidence type="ECO:0000259" key="1">
    <source>
        <dbReference type="PROSITE" id="PS50943"/>
    </source>
</evidence>
<dbReference type="AlphaFoldDB" id="A0A562I9R3"/>
<sequence length="267" mass="29684">MGMTAAEILLDELRHARTSRGLSQDEFGRLINYSGTHVSAVETGTRPPTADYVAAIDRALQTGGMFTRLLDRLSDLDADPPWLREWITYEQQARALRWYEVAWIPGLLQTEAYARAVFGSDGRLSVAEVETRVAARLTRQKILSGDDPLQLVVIVDETALRRPVGGAAVMREQLFHLVHLNQSSRRVRIHVVPQEVGAYAGLDGPFVIATLPDLTDIGYLDNRLQGQIVERVAAVSALREQWEATLAEALTLQQSTDLILELAKSWT</sequence>
<reference evidence="2 3" key="1">
    <citation type="submission" date="2019-07" db="EMBL/GenBank/DDBJ databases">
        <title>R&amp;d 2014.</title>
        <authorList>
            <person name="Klenk H.-P."/>
        </authorList>
    </citation>
    <scope>NUCLEOTIDE SEQUENCE [LARGE SCALE GENOMIC DNA]</scope>
    <source>
        <strain evidence="2 3">DSM 43868</strain>
    </source>
</reference>
<dbReference type="Gene3D" id="1.10.260.40">
    <property type="entry name" value="lambda repressor-like DNA-binding domains"/>
    <property type="match status" value="1"/>
</dbReference>
<comment type="caution">
    <text evidence="2">The sequence shown here is derived from an EMBL/GenBank/DDBJ whole genome shotgun (WGS) entry which is preliminary data.</text>
</comment>
<dbReference type="InterPro" id="IPR043917">
    <property type="entry name" value="DUF5753"/>
</dbReference>
<dbReference type="InterPro" id="IPR001387">
    <property type="entry name" value="Cro/C1-type_HTH"/>
</dbReference>
<dbReference type="PROSITE" id="PS50943">
    <property type="entry name" value="HTH_CROC1"/>
    <property type="match status" value="1"/>
</dbReference>
<evidence type="ECO:0000313" key="2">
    <source>
        <dbReference type="EMBL" id="TWH67586.1"/>
    </source>
</evidence>
<dbReference type="CDD" id="cd00093">
    <property type="entry name" value="HTH_XRE"/>
    <property type="match status" value="1"/>
</dbReference>